<feature type="transmembrane region" description="Helical" evidence="7">
    <location>
        <begin position="255"/>
        <end position="280"/>
    </location>
</feature>
<dbReference type="Gene3D" id="1.20.1560.10">
    <property type="entry name" value="ABC transporter type 1, transmembrane domain"/>
    <property type="match status" value="1"/>
</dbReference>
<feature type="transmembrane region" description="Helical" evidence="7">
    <location>
        <begin position="155"/>
        <end position="173"/>
    </location>
</feature>
<evidence type="ECO:0000256" key="4">
    <source>
        <dbReference type="ARBA" id="ARBA00022840"/>
    </source>
</evidence>
<feature type="transmembrane region" description="Helical" evidence="7">
    <location>
        <begin position="286"/>
        <end position="306"/>
    </location>
</feature>
<evidence type="ECO:0000256" key="5">
    <source>
        <dbReference type="ARBA" id="ARBA00022989"/>
    </source>
</evidence>
<dbReference type="EMBL" id="BAEQ01000004">
    <property type="protein sequence ID" value="GAC27001.1"/>
    <property type="molecule type" value="Genomic_DNA"/>
</dbReference>
<dbReference type="Pfam" id="PF00005">
    <property type="entry name" value="ABC_tran"/>
    <property type="match status" value="1"/>
</dbReference>
<keyword evidence="5 7" id="KW-1133">Transmembrane helix</keyword>
<feature type="domain" description="ABC transmembrane type-1" evidence="9">
    <location>
        <begin position="43"/>
        <end position="325"/>
    </location>
</feature>
<dbReference type="InterPro" id="IPR011527">
    <property type="entry name" value="ABC1_TM_dom"/>
</dbReference>
<feature type="transmembrane region" description="Helical" evidence="7">
    <location>
        <begin position="33"/>
        <end position="59"/>
    </location>
</feature>
<feature type="transmembrane region" description="Helical" evidence="7">
    <location>
        <begin position="179"/>
        <end position="200"/>
    </location>
</feature>
<evidence type="ECO:0008006" key="12">
    <source>
        <dbReference type="Google" id="ProtNLM"/>
    </source>
</evidence>
<dbReference type="Pfam" id="PF00664">
    <property type="entry name" value="ABC_membrane"/>
    <property type="match status" value="1"/>
</dbReference>
<feature type="domain" description="ABC transporter" evidence="8">
    <location>
        <begin position="372"/>
        <end position="582"/>
    </location>
</feature>
<sequence>MVTTNPMTKTVGLPHERTGRDFLNSYASKQRRALSMAVTAGSLSTVFMLTQWLSFSFIAEKLIIENESLATMSYLLIIFVCAVIGRTLLTRLQTSFSQTASLCIRRDIRSVILAHWRTSSPLNLKETSVGASAAQWVEEVEAMDGYFSRYWPQQLLAVMSPLLILCVVAYLNWLCALLLLISAPLIPLFMILVGMGAEQLNQKYSTIRQRLAGHFLDRVANLSTIKMLGAEKAVFEEVGEHSDNYRKVVMKTLKLAFLSSTVLEFFTSIAIASLAIYIGFSLYGAITWGPADSLSLFTGLVILILAPEFFQPLRNLSQYYHDRATALGAANNLVILLNRGADDKPSNNRKDIKESLKKQISTSKERGDEARIELHKLCVAFEESSVLTKPINIALNTGQTLVITGSSGTGKSTLLNIIAGYIPATHGQLHFYPKHDLPIAYLPQNAWIKNDTIINNLAALAPNASKKEMLDALDILGLASELALNHSGLDTVIGEHGQGLSGGQMQRIALARVLLNPAPIVLLDEPSAKLDLISKEFIIKALKSLKADVILIIATHDPSLICIADIHLNLDTLRETDNAVLV</sequence>
<dbReference type="PROSITE" id="PS00211">
    <property type="entry name" value="ABC_TRANSPORTER_1"/>
    <property type="match status" value="1"/>
</dbReference>
<evidence type="ECO:0000256" key="3">
    <source>
        <dbReference type="ARBA" id="ARBA00022741"/>
    </source>
</evidence>
<dbReference type="Proteomes" id="UP000006251">
    <property type="component" value="Unassembled WGS sequence"/>
</dbReference>
<evidence type="ECO:0000256" key="6">
    <source>
        <dbReference type="ARBA" id="ARBA00023136"/>
    </source>
</evidence>
<dbReference type="PROSITE" id="PS50929">
    <property type="entry name" value="ABC_TM1F"/>
    <property type="match status" value="1"/>
</dbReference>
<dbReference type="InterPro" id="IPR003439">
    <property type="entry name" value="ABC_transporter-like_ATP-bd"/>
</dbReference>
<comment type="subcellular location">
    <subcellularLocation>
        <location evidence="1">Cell membrane</location>
        <topology evidence="1">Multi-pass membrane protein</topology>
    </subcellularLocation>
</comment>
<dbReference type="InterPro" id="IPR039421">
    <property type="entry name" value="Type_1_exporter"/>
</dbReference>
<feature type="transmembrane region" description="Helical" evidence="7">
    <location>
        <begin position="71"/>
        <end position="89"/>
    </location>
</feature>
<dbReference type="PROSITE" id="PS50893">
    <property type="entry name" value="ABC_TRANSPORTER_2"/>
    <property type="match status" value="1"/>
</dbReference>
<organism evidence="10 11">
    <name type="scientific">Brumicola pallidula DSM 14239 = ACAM 615</name>
    <dbReference type="NCBI Taxonomy" id="1121922"/>
    <lineage>
        <taxon>Bacteria</taxon>
        <taxon>Pseudomonadati</taxon>
        <taxon>Pseudomonadota</taxon>
        <taxon>Gammaproteobacteria</taxon>
        <taxon>Alteromonadales</taxon>
        <taxon>Alteromonadaceae</taxon>
        <taxon>Brumicola</taxon>
    </lineage>
</organism>
<dbReference type="SMART" id="SM00382">
    <property type="entry name" value="AAA"/>
    <property type="match status" value="1"/>
</dbReference>
<dbReference type="SUPFAM" id="SSF90123">
    <property type="entry name" value="ABC transporter transmembrane region"/>
    <property type="match status" value="1"/>
</dbReference>
<dbReference type="Gene3D" id="3.40.50.300">
    <property type="entry name" value="P-loop containing nucleotide triphosphate hydrolases"/>
    <property type="match status" value="1"/>
</dbReference>
<gene>
    <name evidence="10" type="ORF">GPAL_0120</name>
</gene>
<evidence type="ECO:0000259" key="8">
    <source>
        <dbReference type="PROSITE" id="PS50893"/>
    </source>
</evidence>
<protein>
    <recommendedName>
        <fullName evidence="12">ATP-binding/permease protein CydD</fullName>
    </recommendedName>
</protein>
<evidence type="ECO:0000313" key="10">
    <source>
        <dbReference type="EMBL" id="GAC27001.1"/>
    </source>
</evidence>
<proteinExistence type="predicted"/>
<dbReference type="NCBIfam" id="TIGR02857">
    <property type="entry name" value="CydD"/>
    <property type="match status" value="1"/>
</dbReference>
<accession>K6YSP9</accession>
<evidence type="ECO:0000256" key="7">
    <source>
        <dbReference type="SAM" id="Phobius"/>
    </source>
</evidence>
<dbReference type="GO" id="GO:0140359">
    <property type="term" value="F:ABC-type transporter activity"/>
    <property type="evidence" value="ECO:0007669"/>
    <property type="project" value="InterPro"/>
</dbReference>
<reference evidence="11" key="1">
    <citation type="journal article" date="2014" name="Environ. Microbiol.">
        <title>Comparative genomics of the marine bacterial genus Glaciecola reveals the high degree of genomic diversity and genomic characteristic for cold adaptation.</title>
        <authorList>
            <person name="Qin Q.L."/>
            <person name="Xie B.B."/>
            <person name="Yu Y."/>
            <person name="Shu Y.L."/>
            <person name="Rong J.C."/>
            <person name="Zhang Y.J."/>
            <person name="Zhao D.L."/>
            <person name="Chen X.L."/>
            <person name="Zhang X.Y."/>
            <person name="Chen B."/>
            <person name="Zhou B.C."/>
            <person name="Zhang Y.Z."/>
        </authorList>
    </citation>
    <scope>NUCLEOTIDE SEQUENCE [LARGE SCALE GENOMIC DNA]</scope>
    <source>
        <strain evidence="11">ACAM 615</strain>
    </source>
</reference>
<keyword evidence="2 7" id="KW-0812">Transmembrane</keyword>
<dbReference type="SUPFAM" id="SSF52540">
    <property type="entry name" value="P-loop containing nucleoside triphosphate hydrolases"/>
    <property type="match status" value="1"/>
</dbReference>
<keyword evidence="3" id="KW-0547">Nucleotide-binding</keyword>
<evidence type="ECO:0000259" key="9">
    <source>
        <dbReference type="PROSITE" id="PS50929"/>
    </source>
</evidence>
<dbReference type="PANTHER" id="PTHR24221:SF261">
    <property type="entry name" value="GLUTATHIONE_L-CYSTEINE TRANSPORT SYSTEM ATP-BINDING_PERMEASE PROTEIN CYDD"/>
    <property type="match status" value="1"/>
</dbReference>
<dbReference type="STRING" id="1121922.GCA_000428905_02560"/>
<dbReference type="GO" id="GO:0005886">
    <property type="term" value="C:plasma membrane"/>
    <property type="evidence" value="ECO:0007669"/>
    <property type="project" value="UniProtKB-SubCell"/>
</dbReference>
<dbReference type="InterPro" id="IPR014216">
    <property type="entry name" value="ABC_transptr_CydD"/>
</dbReference>
<dbReference type="GO" id="GO:0005524">
    <property type="term" value="F:ATP binding"/>
    <property type="evidence" value="ECO:0007669"/>
    <property type="project" value="UniProtKB-KW"/>
</dbReference>
<keyword evidence="6 7" id="KW-0472">Membrane</keyword>
<dbReference type="InterPro" id="IPR017871">
    <property type="entry name" value="ABC_transporter-like_CS"/>
</dbReference>
<dbReference type="GO" id="GO:0016887">
    <property type="term" value="F:ATP hydrolysis activity"/>
    <property type="evidence" value="ECO:0007669"/>
    <property type="project" value="InterPro"/>
</dbReference>
<name>K6YSP9_9ALTE</name>
<dbReference type="InterPro" id="IPR027417">
    <property type="entry name" value="P-loop_NTPase"/>
</dbReference>
<comment type="caution">
    <text evidence="10">The sequence shown here is derived from an EMBL/GenBank/DDBJ whole genome shotgun (WGS) entry which is preliminary data.</text>
</comment>
<evidence type="ECO:0000256" key="2">
    <source>
        <dbReference type="ARBA" id="ARBA00022692"/>
    </source>
</evidence>
<evidence type="ECO:0000313" key="11">
    <source>
        <dbReference type="Proteomes" id="UP000006251"/>
    </source>
</evidence>
<dbReference type="GO" id="GO:0042883">
    <property type="term" value="P:cysteine transport"/>
    <property type="evidence" value="ECO:0007669"/>
    <property type="project" value="InterPro"/>
</dbReference>
<dbReference type="GO" id="GO:0034040">
    <property type="term" value="F:ATPase-coupled lipid transmembrane transporter activity"/>
    <property type="evidence" value="ECO:0007669"/>
    <property type="project" value="TreeGrafter"/>
</dbReference>
<dbReference type="CDD" id="cd18584">
    <property type="entry name" value="ABC_6TM_AarD_CydD"/>
    <property type="match status" value="1"/>
</dbReference>
<keyword evidence="11" id="KW-1185">Reference proteome</keyword>
<evidence type="ECO:0000256" key="1">
    <source>
        <dbReference type="ARBA" id="ARBA00004651"/>
    </source>
</evidence>
<keyword evidence="4" id="KW-0067">ATP-binding</keyword>
<dbReference type="InterPro" id="IPR036640">
    <property type="entry name" value="ABC1_TM_sf"/>
</dbReference>
<dbReference type="InterPro" id="IPR003593">
    <property type="entry name" value="AAA+_ATPase"/>
</dbReference>
<dbReference type="AlphaFoldDB" id="K6YSP9"/>
<dbReference type="PANTHER" id="PTHR24221">
    <property type="entry name" value="ATP-BINDING CASSETTE SUB-FAMILY B"/>
    <property type="match status" value="1"/>
</dbReference>